<gene>
    <name evidence="1" type="ORF">E2C01_014563</name>
</gene>
<accession>A0A5B7DKA1</accession>
<proteinExistence type="predicted"/>
<dbReference type="AlphaFoldDB" id="A0A5B7DKA1"/>
<dbReference type="Proteomes" id="UP000324222">
    <property type="component" value="Unassembled WGS sequence"/>
</dbReference>
<organism evidence="1 2">
    <name type="scientific">Portunus trituberculatus</name>
    <name type="common">Swimming crab</name>
    <name type="synonym">Neptunus trituberculatus</name>
    <dbReference type="NCBI Taxonomy" id="210409"/>
    <lineage>
        <taxon>Eukaryota</taxon>
        <taxon>Metazoa</taxon>
        <taxon>Ecdysozoa</taxon>
        <taxon>Arthropoda</taxon>
        <taxon>Crustacea</taxon>
        <taxon>Multicrustacea</taxon>
        <taxon>Malacostraca</taxon>
        <taxon>Eumalacostraca</taxon>
        <taxon>Eucarida</taxon>
        <taxon>Decapoda</taxon>
        <taxon>Pleocyemata</taxon>
        <taxon>Brachyura</taxon>
        <taxon>Eubrachyura</taxon>
        <taxon>Portunoidea</taxon>
        <taxon>Portunidae</taxon>
        <taxon>Portuninae</taxon>
        <taxon>Portunus</taxon>
    </lineage>
</organism>
<name>A0A5B7DKA1_PORTR</name>
<sequence length="84" mass="9668">MTAMKPNTPVKSDPLVTSHLQTHIIKVRDAILTRDSDEHLGTNLCIFIWKEGELTISQIQKRRQELNETRTCGDQKPNQWTITP</sequence>
<dbReference type="EMBL" id="VSRR010000991">
    <property type="protein sequence ID" value="MPC21575.1"/>
    <property type="molecule type" value="Genomic_DNA"/>
</dbReference>
<keyword evidence="2" id="KW-1185">Reference proteome</keyword>
<evidence type="ECO:0000313" key="2">
    <source>
        <dbReference type="Proteomes" id="UP000324222"/>
    </source>
</evidence>
<comment type="caution">
    <text evidence="1">The sequence shown here is derived from an EMBL/GenBank/DDBJ whole genome shotgun (WGS) entry which is preliminary data.</text>
</comment>
<reference evidence="1 2" key="1">
    <citation type="submission" date="2019-05" db="EMBL/GenBank/DDBJ databases">
        <title>Another draft genome of Portunus trituberculatus and its Hox gene families provides insights of decapod evolution.</title>
        <authorList>
            <person name="Jeong J.-H."/>
            <person name="Song I."/>
            <person name="Kim S."/>
            <person name="Choi T."/>
            <person name="Kim D."/>
            <person name="Ryu S."/>
            <person name="Kim W."/>
        </authorList>
    </citation>
    <scope>NUCLEOTIDE SEQUENCE [LARGE SCALE GENOMIC DNA]</scope>
    <source>
        <tissue evidence="1">Muscle</tissue>
    </source>
</reference>
<protein>
    <submittedName>
        <fullName evidence="1">Uncharacterized protein</fullName>
    </submittedName>
</protein>
<evidence type="ECO:0000313" key="1">
    <source>
        <dbReference type="EMBL" id="MPC21575.1"/>
    </source>
</evidence>